<dbReference type="Proteomes" id="UP001500711">
    <property type="component" value="Unassembled WGS sequence"/>
</dbReference>
<reference evidence="2" key="1">
    <citation type="journal article" date="2019" name="Int. J. Syst. Evol. Microbiol.">
        <title>The Global Catalogue of Microorganisms (GCM) 10K type strain sequencing project: providing services to taxonomists for standard genome sequencing and annotation.</title>
        <authorList>
            <consortium name="The Broad Institute Genomics Platform"/>
            <consortium name="The Broad Institute Genome Sequencing Center for Infectious Disease"/>
            <person name="Wu L."/>
            <person name="Ma J."/>
        </authorList>
    </citation>
    <scope>NUCLEOTIDE SEQUENCE [LARGE SCALE GENOMIC DNA]</scope>
    <source>
        <strain evidence="2">JCM 17494</strain>
    </source>
</reference>
<name>A0ABP7AQM3_9PSEU</name>
<dbReference type="EMBL" id="BAABBE010000006">
    <property type="protein sequence ID" value="GAA3638327.1"/>
    <property type="molecule type" value="Genomic_DNA"/>
</dbReference>
<accession>A0ABP7AQM3</accession>
<organism evidence="1 2">
    <name type="scientific">Lentzea roselyniae</name>
    <dbReference type="NCBI Taxonomy" id="531940"/>
    <lineage>
        <taxon>Bacteria</taxon>
        <taxon>Bacillati</taxon>
        <taxon>Actinomycetota</taxon>
        <taxon>Actinomycetes</taxon>
        <taxon>Pseudonocardiales</taxon>
        <taxon>Pseudonocardiaceae</taxon>
        <taxon>Lentzea</taxon>
    </lineage>
</organism>
<keyword evidence="2" id="KW-1185">Reference proteome</keyword>
<protein>
    <submittedName>
        <fullName evidence="1">Uncharacterized protein</fullName>
    </submittedName>
</protein>
<evidence type="ECO:0000313" key="2">
    <source>
        <dbReference type="Proteomes" id="UP001500711"/>
    </source>
</evidence>
<proteinExistence type="predicted"/>
<evidence type="ECO:0000313" key="1">
    <source>
        <dbReference type="EMBL" id="GAA3638327.1"/>
    </source>
</evidence>
<comment type="caution">
    <text evidence="1">The sequence shown here is derived from an EMBL/GenBank/DDBJ whole genome shotgun (WGS) entry which is preliminary data.</text>
</comment>
<gene>
    <name evidence="1" type="ORF">GCM10022267_26010</name>
</gene>
<sequence length="75" mass="8261">MVYGEMRESGLGAQAAVRTVKKVVDAYASLRASVRTGNLTGLRRAKAEGKPIRFRENAAQPFDDRMLSWQYDAAG</sequence>